<gene>
    <name evidence="9" type="ORF">ACFQRG_17750</name>
</gene>
<evidence type="ECO:0000256" key="5">
    <source>
        <dbReference type="ARBA" id="ARBA00022989"/>
    </source>
</evidence>
<dbReference type="EMBL" id="JBHTCO010000039">
    <property type="protein sequence ID" value="MFC7394770.1"/>
    <property type="molecule type" value="Genomic_DNA"/>
</dbReference>
<dbReference type="CDD" id="cd17369">
    <property type="entry name" value="MFS_ShiA_like"/>
    <property type="match status" value="1"/>
</dbReference>
<feature type="transmembrane region" description="Helical" evidence="7">
    <location>
        <begin position="185"/>
        <end position="204"/>
    </location>
</feature>
<evidence type="ECO:0000256" key="1">
    <source>
        <dbReference type="ARBA" id="ARBA00004651"/>
    </source>
</evidence>
<dbReference type="Pfam" id="PF07690">
    <property type="entry name" value="MFS_1"/>
    <property type="match status" value="1"/>
</dbReference>
<evidence type="ECO:0000256" key="7">
    <source>
        <dbReference type="SAM" id="Phobius"/>
    </source>
</evidence>
<keyword evidence="6 7" id="KW-0472">Membrane</keyword>
<dbReference type="InterPro" id="IPR020846">
    <property type="entry name" value="MFS_dom"/>
</dbReference>
<dbReference type="InterPro" id="IPR005828">
    <property type="entry name" value="MFS_sugar_transport-like"/>
</dbReference>
<dbReference type="PANTHER" id="PTHR43045:SF1">
    <property type="entry name" value="SHIKIMATE TRANSPORTER"/>
    <property type="match status" value="1"/>
</dbReference>
<evidence type="ECO:0000313" key="9">
    <source>
        <dbReference type="EMBL" id="MFC7394770.1"/>
    </source>
</evidence>
<dbReference type="InterPro" id="IPR011701">
    <property type="entry name" value="MFS"/>
</dbReference>
<dbReference type="Pfam" id="PF00083">
    <property type="entry name" value="Sugar_tr"/>
    <property type="match status" value="1"/>
</dbReference>
<feature type="transmembrane region" description="Helical" evidence="7">
    <location>
        <begin position="49"/>
        <end position="73"/>
    </location>
</feature>
<evidence type="ECO:0000256" key="6">
    <source>
        <dbReference type="ARBA" id="ARBA00023136"/>
    </source>
</evidence>
<evidence type="ECO:0000313" key="10">
    <source>
        <dbReference type="Proteomes" id="UP001596505"/>
    </source>
</evidence>
<evidence type="ECO:0000256" key="3">
    <source>
        <dbReference type="ARBA" id="ARBA00022475"/>
    </source>
</evidence>
<comment type="caution">
    <text evidence="9">The sequence shown here is derived from an EMBL/GenBank/DDBJ whole genome shotgun (WGS) entry which is preliminary data.</text>
</comment>
<dbReference type="InterPro" id="IPR036259">
    <property type="entry name" value="MFS_trans_sf"/>
</dbReference>
<name>A0ABW2Q3X3_9BACL</name>
<keyword evidence="5 7" id="KW-1133">Transmembrane helix</keyword>
<feature type="transmembrane region" description="Helical" evidence="7">
    <location>
        <begin position="275"/>
        <end position="294"/>
    </location>
</feature>
<dbReference type="Gene3D" id="1.20.1250.20">
    <property type="entry name" value="MFS general substrate transporter like domains"/>
    <property type="match status" value="2"/>
</dbReference>
<feature type="transmembrane region" description="Helical" evidence="7">
    <location>
        <begin position="85"/>
        <end position="103"/>
    </location>
</feature>
<feature type="transmembrane region" description="Helical" evidence="7">
    <location>
        <begin position="372"/>
        <end position="393"/>
    </location>
</feature>
<organism evidence="9 10">
    <name type="scientific">Scopulibacillus cellulosilyticus</name>
    <dbReference type="NCBI Taxonomy" id="2665665"/>
    <lineage>
        <taxon>Bacteria</taxon>
        <taxon>Bacillati</taxon>
        <taxon>Bacillota</taxon>
        <taxon>Bacilli</taxon>
        <taxon>Bacillales</taxon>
        <taxon>Sporolactobacillaceae</taxon>
        <taxon>Scopulibacillus</taxon>
    </lineage>
</organism>
<keyword evidence="3" id="KW-1003">Cell membrane</keyword>
<feature type="transmembrane region" description="Helical" evidence="7">
    <location>
        <begin position="405"/>
        <end position="422"/>
    </location>
</feature>
<dbReference type="RefSeq" id="WP_380968587.1">
    <property type="nucleotide sequence ID" value="NZ_JBHTCO010000039.1"/>
</dbReference>
<dbReference type="Proteomes" id="UP001596505">
    <property type="component" value="Unassembled WGS sequence"/>
</dbReference>
<feature type="domain" description="Major facilitator superfamily (MFS) profile" evidence="8">
    <location>
        <begin position="12"/>
        <end position="426"/>
    </location>
</feature>
<feature type="transmembrane region" description="Helical" evidence="7">
    <location>
        <begin position="12"/>
        <end position="37"/>
    </location>
</feature>
<keyword evidence="2" id="KW-0813">Transport</keyword>
<evidence type="ECO:0000256" key="4">
    <source>
        <dbReference type="ARBA" id="ARBA00022692"/>
    </source>
</evidence>
<feature type="transmembrane region" description="Helical" evidence="7">
    <location>
        <begin position="109"/>
        <end position="129"/>
    </location>
</feature>
<keyword evidence="4 7" id="KW-0812">Transmembrane</keyword>
<evidence type="ECO:0000259" key="8">
    <source>
        <dbReference type="PROSITE" id="PS50850"/>
    </source>
</evidence>
<evidence type="ECO:0000256" key="2">
    <source>
        <dbReference type="ARBA" id="ARBA00022448"/>
    </source>
</evidence>
<dbReference type="SUPFAM" id="SSF103473">
    <property type="entry name" value="MFS general substrate transporter"/>
    <property type="match status" value="1"/>
</dbReference>
<proteinExistence type="predicted"/>
<feature type="transmembrane region" description="Helical" evidence="7">
    <location>
        <begin position="331"/>
        <end position="351"/>
    </location>
</feature>
<reference evidence="10" key="1">
    <citation type="journal article" date="2019" name="Int. J. Syst. Evol. Microbiol.">
        <title>The Global Catalogue of Microorganisms (GCM) 10K type strain sequencing project: providing services to taxonomists for standard genome sequencing and annotation.</title>
        <authorList>
            <consortium name="The Broad Institute Genomics Platform"/>
            <consortium name="The Broad Institute Genome Sequencing Center for Infectious Disease"/>
            <person name="Wu L."/>
            <person name="Ma J."/>
        </authorList>
    </citation>
    <scope>NUCLEOTIDE SEQUENCE [LARGE SCALE GENOMIC DNA]</scope>
    <source>
        <strain evidence="10">CGMCC 1.16305</strain>
    </source>
</reference>
<accession>A0ABW2Q3X3</accession>
<sequence length="444" mass="48835">MSISERKMLKRVVGSSLIGSVIEWYDFFLYGVIAGIVLNKLYFPANDPFISTLLAYVTFGVGFVTRPLGGIIFGHFGDKIGRKSMLIITLTMMGLSTALIALIPTYRLIGIWAPILLLLLRIIQGIGLGGEWGGAVLMTFEHAPRSKRGLYASLPQIGLSIGLLLSSGVVGLLSSLLSNDQFMTWGWRAAFGLSTVMIFLGLWIRINVSETPEFQNVKKYKGESRIPFAEMWRKHTGNIIAGMGARYIDGVFFNIMGVFSITYLTNTVQISRSTALLGVSIAAFVMCFFIPLFGHISDRIGRSRTYWCGSLITGFSAVPAFWLMSSGGGNTLLIWLAVVIPLGIFYAAVYGPEAALFAELFDARVRYTGMSFVYQFSGIFASGLTPIIAATLLKLNNGSPKLLTLYIVFSGIISALSAFWIYTRKNRLIKNSDSEDIEILELKK</sequence>
<feature type="transmembrane region" description="Helical" evidence="7">
    <location>
        <begin position="150"/>
        <end position="173"/>
    </location>
</feature>
<dbReference type="PROSITE" id="PS50850">
    <property type="entry name" value="MFS"/>
    <property type="match status" value="1"/>
</dbReference>
<feature type="transmembrane region" description="Helical" evidence="7">
    <location>
        <begin position="306"/>
        <end position="325"/>
    </location>
</feature>
<dbReference type="PANTHER" id="PTHR43045">
    <property type="entry name" value="SHIKIMATE TRANSPORTER"/>
    <property type="match status" value="1"/>
</dbReference>
<keyword evidence="10" id="KW-1185">Reference proteome</keyword>
<feature type="transmembrane region" description="Helical" evidence="7">
    <location>
        <begin position="239"/>
        <end position="263"/>
    </location>
</feature>
<protein>
    <submittedName>
        <fullName evidence="9">MFS transporter</fullName>
    </submittedName>
</protein>
<comment type="subcellular location">
    <subcellularLocation>
        <location evidence="1">Cell membrane</location>
        <topology evidence="1">Multi-pass membrane protein</topology>
    </subcellularLocation>
</comment>